<evidence type="ECO:0000313" key="2">
    <source>
        <dbReference type="EMBL" id="KAL1615577.1"/>
    </source>
</evidence>
<protein>
    <submittedName>
        <fullName evidence="2">Uncharacterized protein</fullName>
    </submittedName>
</protein>
<reference evidence="2 3" key="1">
    <citation type="submission" date="2024-02" db="EMBL/GenBank/DDBJ databases">
        <title>De novo assembly and annotation of 12 fungi associated with fruit tree decline syndrome in Ontario, Canada.</title>
        <authorList>
            <person name="Sulman M."/>
            <person name="Ellouze W."/>
            <person name="Ilyukhin E."/>
        </authorList>
    </citation>
    <scope>NUCLEOTIDE SEQUENCE [LARGE SCALE GENOMIC DNA]</scope>
    <source>
        <strain evidence="2 3">M1-105</strain>
    </source>
</reference>
<dbReference type="Proteomes" id="UP001521116">
    <property type="component" value="Unassembled WGS sequence"/>
</dbReference>
<keyword evidence="3" id="KW-1185">Reference proteome</keyword>
<proteinExistence type="predicted"/>
<feature type="compositionally biased region" description="Acidic residues" evidence="1">
    <location>
        <begin position="127"/>
        <end position="147"/>
    </location>
</feature>
<dbReference type="EMBL" id="JAJVDC020000307">
    <property type="protein sequence ID" value="KAL1615577.1"/>
    <property type="molecule type" value="Genomic_DNA"/>
</dbReference>
<sequence length="226" mass="25516">MALHPDTLHHQSTTPPASRPRTPPNHLAATADHPPSPVPGFDRILSTFLSTRGAPAAARLYRYIEARGGSAAGLQVEILDLIERMLGEEEEEEEWAARPVEAGVRWWGERVGLMRVERGVGDGLREWEEEEGWEEDDGEEEEEERECENEAERMPYATSSARRGYENGLFRHFGLLAAYEEGVWKGEGRAYRTFLNPYNADYESPYYVTPLPHTHNPYVPTGPPGL</sequence>
<feature type="region of interest" description="Disordered" evidence="1">
    <location>
        <begin position="126"/>
        <end position="154"/>
    </location>
</feature>
<accession>A0ABR3SAQ9</accession>
<gene>
    <name evidence="2" type="ORF">SLS56_011764</name>
</gene>
<evidence type="ECO:0000313" key="3">
    <source>
        <dbReference type="Proteomes" id="UP001521116"/>
    </source>
</evidence>
<evidence type="ECO:0000256" key="1">
    <source>
        <dbReference type="SAM" id="MobiDB-lite"/>
    </source>
</evidence>
<comment type="caution">
    <text evidence="2">The sequence shown here is derived from an EMBL/GenBank/DDBJ whole genome shotgun (WGS) entry which is preliminary data.</text>
</comment>
<organism evidence="2 3">
    <name type="scientific">Neofusicoccum ribis</name>
    <dbReference type="NCBI Taxonomy" id="45134"/>
    <lineage>
        <taxon>Eukaryota</taxon>
        <taxon>Fungi</taxon>
        <taxon>Dikarya</taxon>
        <taxon>Ascomycota</taxon>
        <taxon>Pezizomycotina</taxon>
        <taxon>Dothideomycetes</taxon>
        <taxon>Dothideomycetes incertae sedis</taxon>
        <taxon>Botryosphaeriales</taxon>
        <taxon>Botryosphaeriaceae</taxon>
        <taxon>Neofusicoccum</taxon>
    </lineage>
</organism>
<name>A0ABR3SAQ9_9PEZI</name>
<feature type="region of interest" description="Disordered" evidence="1">
    <location>
        <begin position="1"/>
        <end position="39"/>
    </location>
</feature>